<gene>
    <name evidence="1" type="ORF">BJX68DRAFT_260995</name>
</gene>
<dbReference type="Proteomes" id="UP001610444">
    <property type="component" value="Unassembled WGS sequence"/>
</dbReference>
<dbReference type="RefSeq" id="XP_070904714.1">
    <property type="nucleotide sequence ID" value="XM_071044036.1"/>
</dbReference>
<dbReference type="GeneID" id="98159200"/>
<sequence length="1003" mass="112666">MSDPFSVTGSAVGVASLGLTICQGFLLYYGPYKSFHDDVDEVVSRIQSLDGLLTLLQKVVTESDAADTSPVTQSVDLATQRNIESCRQGLKRLQKMLDKCHRTCPPGREKASRLRTQVDRLLYPFRRETLMNLMDTVSWLQANVDTTLQVLHLSMLKSGQQSMGLLLSNTVSTASNTSRIIGGLERLEDQNTGIHSTLVMLMERMDQVESHIKASSGQPITKPKLLKSLLDTQRRNEHTVKVLLPKLQTRNSRTKRALRCNCDPVKANSSAHGTWCPLHNQSQDLTILLFRQTFCNLFLRFSVTASLTMTNGAGGFSISPKLHFRAVVPKDSPAFKLVDKYGRHHRFLHMENGEIRRTHEALFELFRAGRASPTDTLENGDTLLHAVAQWQRLNRFWDDDAWVDWHAFIDDLLATSISPSAVNQWDMTPTDVIFECSETIGYSDGGASRRIRTASFCLQFLKGGSHITDLALLGGYRLLPSWYSDIPLRISTQSIALLQSVVARHGMYDMEMPEELHPLILQSADGLHSLLNSSGPLSPETSSYFDCYAQWPEGLAILLDHGYTPTAQALGRALETGCVPCVKMMLDCDRFSLGKEALRYAGENHRGTPEIRRLLIEAFAGRRRCLQALAETRLPARSQGELNLQPGTLLNRNAAWASELLKLLSVDVSGIDAVESHCVYFTRSDGLGLWNELWDAGFRDVDEPDEDGHTVLMSCASFEDRYATLEVCLERAEWLVSRGAHLYRVYCSRPAIQHLAESMAHPMTETGADSLSNISEQCVKLLHTVVLDDTRDNCDCPCCAGGCFALKVLLHTIFDWLKWDETAPSTIEIYGPPLSVVLYVIESTLTANTEREFFDKLASRLIRYLTFCELDLTHTCDHDSEEPDTELITEIREEEASLLSQLEFVVGELLEEYHHSPLTLHQFLKEVWRERMDEILSELPNDQEVAQLRQVGVSVQTRECDVAWSDLLNGLESTILRPRCLRDRSYNAPSCSPISRSKFTDVS</sequence>
<evidence type="ECO:0008006" key="3">
    <source>
        <dbReference type="Google" id="ProtNLM"/>
    </source>
</evidence>
<dbReference type="EMBL" id="JBFXLR010000002">
    <property type="protein sequence ID" value="KAL2860023.1"/>
    <property type="molecule type" value="Genomic_DNA"/>
</dbReference>
<accession>A0ABR4L947</accession>
<keyword evidence="2" id="KW-1185">Reference proteome</keyword>
<reference evidence="1 2" key="1">
    <citation type="submission" date="2024-07" db="EMBL/GenBank/DDBJ databases">
        <title>Section-level genome sequencing and comparative genomics of Aspergillus sections Usti and Cavernicolus.</title>
        <authorList>
            <consortium name="Lawrence Berkeley National Laboratory"/>
            <person name="Nybo J.L."/>
            <person name="Vesth T.C."/>
            <person name="Theobald S."/>
            <person name="Frisvad J.C."/>
            <person name="Larsen T.O."/>
            <person name="Kjaerboelling I."/>
            <person name="Rothschild-Mancinelli K."/>
            <person name="Lyhne E.K."/>
            <person name="Kogle M.E."/>
            <person name="Barry K."/>
            <person name="Clum A."/>
            <person name="Na H."/>
            <person name="Ledsgaard L."/>
            <person name="Lin J."/>
            <person name="Lipzen A."/>
            <person name="Kuo A."/>
            <person name="Riley R."/>
            <person name="Mondo S."/>
            <person name="LaButti K."/>
            <person name="Haridas S."/>
            <person name="Pangalinan J."/>
            <person name="Salamov A.A."/>
            <person name="Simmons B.A."/>
            <person name="Magnuson J.K."/>
            <person name="Chen J."/>
            <person name="Drula E."/>
            <person name="Henrissat B."/>
            <person name="Wiebenga A."/>
            <person name="Lubbers R.J."/>
            <person name="Gomes A.C."/>
            <person name="Macurrencykelacurrency M.R."/>
            <person name="Stajich J."/>
            <person name="Grigoriev I.V."/>
            <person name="Mortensen U.H."/>
            <person name="De vries R.P."/>
            <person name="Baker S.E."/>
            <person name="Andersen M.R."/>
        </authorList>
    </citation>
    <scope>NUCLEOTIDE SEQUENCE [LARGE SCALE GENOMIC DNA]</scope>
    <source>
        <strain evidence="1 2">CBS 756.74</strain>
    </source>
</reference>
<proteinExistence type="predicted"/>
<comment type="caution">
    <text evidence="1">The sequence shown here is derived from an EMBL/GenBank/DDBJ whole genome shotgun (WGS) entry which is preliminary data.</text>
</comment>
<evidence type="ECO:0000313" key="1">
    <source>
        <dbReference type="EMBL" id="KAL2860023.1"/>
    </source>
</evidence>
<organism evidence="1 2">
    <name type="scientific">Aspergillus pseudodeflectus</name>
    <dbReference type="NCBI Taxonomy" id="176178"/>
    <lineage>
        <taxon>Eukaryota</taxon>
        <taxon>Fungi</taxon>
        <taxon>Dikarya</taxon>
        <taxon>Ascomycota</taxon>
        <taxon>Pezizomycotina</taxon>
        <taxon>Eurotiomycetes</taxon>
        <taxon>Eurotiomycetidae</taxon>
        <taxon>Eurotiales</taxon>
        <taxon>Aspergillaceae</taxon>
        <taxon>Aspergillus</taxon>
        <taxon>Aspergillus subgen. Nidulantes</taxon>
    </lineage>
</organism>
<dbReference type="SUPFAM" id="SSF48403">
    <property type="entry name" value="Ankyrin repeat"/>
    <property type="match status" value="1"/>
</dbReference>
<dbReference type="InterPro" id="IPR036770">
    <property type="entry name" value="Ankyrin_rpt-contain_sf"/>
</dbReference>
<evidence type="ECO:0000313" key="2">
    <source>
        <dbReference type="Proteomes" id="UP001610444"/>
    </source>
</evidence>
<name>A0ABR4L947_9EURO</name>
<protein>
    <recommendedName>
        <fullName evidence="3">Fungal N-terminal domain-containing protein</fullName>
    </recommendedName>
</protein>